<sequence>MSASQNPTTSSSPSTAQDSDNPGLTADELPTQPKSQSPTKHKGFPDTDFFNSFAEDGSRRSQRARKPIARMDSEQVPSPHQPPKTKLRARKNQPKRPRMTAPSPSAAEASYTDTGPDKAPKEAEAGSSPASILETDTGKAAEAYLSDSGNIDTPGFQTTPYDCCNDV</sequence>
<feature type="region of interest" description="Disordered" evidence="1">
    <location>
        <begin position="1"/>
        <end position="167"/>
    </location>
</feature>
<dbReference type="RefSeq" id="XP_018128145.1">
    <property type="nucleotide sequence ID" value="XM_018277122.1"/>
</dbReference>
<dbReference type="Proteomes" id="UP000091956">
    <property type="component" value="Unassembled WGS sequence"/>
</dbReference>
<keyword evidence="3" id="KW-1185">Reference proteome</keyword>
<feature type="compositionally biased region" description="Low complexity" evidence="1">
    <location>
        <begin position="1"/>
        <end position="21"/>
    </location>
</feature>
<dbReference type="EMBL" id="KV460244">
    <property type="protein sequence ID" value="OBT94412.1"/>
    <property type="molecule type" value="Genomic_DNA"/>
</dbReference>
<feature type="compositionally biased region" description="Polar residues" evidence="1">
    <location>
        <begin position="147"/>
        <end position="160"/>
    </location>
</feature>
<feature type="compositionally biased region" description="Basic residues" evidence="1">
    <location>
        <begin position="83"/>
        <end position="98"/>
    </location>
</feature>
<accession>A0A1B8GEZ6</accession>
<protein>
    <submittedName>
        <fullName evidence="2">Uncharacterized protein</fullName>
    </submittedName>
</protein>
<evidence type="ECO:0000256" key="1">
    <source>
        <dbReference type="SAM" id="MobiDB-lite"/>
    </source>
</evidence>
<organism evidence="2 3">
    <name type="scientific">Pseudogymnoascus verrucosus</name>
    <dbReference type="NCBI Taxonomy" id="342668"/>
    <lineage>
        <taxon>Eukaryota</taxon>
        <taxon>Fungi</taxon>
        <taxon>Dikarya</taxon>
        <taxon>Ascomycota</taxon>
        <taxon>Pezizomycotina</taxon>
        <taxon>Leotiomycetes</taxon>
        <taxon>Thelebolales</taxon>
        <taxon>Thelebolaceae</taxon>
        <taxon>Pseudogymnoascus</taxon>
    </lineage>
</organism>
<dbReference type="AlphaFoldDB" id="A0A1B8GEZ6"/>
<name>A0A1B8GEZ6_9PEZI</name>
<reference evidence="2 3" key="1">
    <citation type="submission" date="2016-03" db="EMBL/GenBank/DDBJ databases">
        <title>Comparative genomics of Pseudogymnoascus destructans, the fungus causing white-nose syndrome of bats.</title>
        <authorList>
            <person name="Palmer J.M."/>
            <person name="Drees K.P."/>
            <person name="Foster J.T."/>
            <person name="Lindner D.L."/>
        </authorList>
    </citation>
    <scope>NUCLEOTIDE SEQUENCE [LARGE SCALE GENOMIC DNA]</scope>
    <source>
        <strain evidence="2 3">UAMH 10579</strain>
    </source>
</reference>
<reference evidence="3" key="2">
    <citation type="journal article" date="2018" name="Nat. Commun.">
        <title>Extreme sensitivity to ultraviolet light in the fungal pathogen causing white-nose syndrome of bats.</title>
        <authorList>
            <person name="Palmer J.M."/>
            <person name="Drees K.P."/>
            <person name="Foster J.T."/>
            <person name="Lindner D.L."/>
        </authorList>
    </citation>
    <scope>NUCLEOTIDE SEQUENCE [LARGE SCALE GENOMIC DNA]</scope>
    <source>
        <strain evidence="3">UAMH 10579</strain>
    </source>
</reference>
<feature type="compositionally biased region" description="Basic and acidic residues" evidence="1">
    <location>
        <begin position="115"/>
        <end position="124"/>
    </location>
</feature>
<proteinExistence type="predicted"/>
<evidence type="ECO:0000313" key="3">
    <source>
        <dbReference type="Proteomes" id="UP000091956"/>
    </source>
</evidence>
<gene>
    <name evidence="2" type="ORF">VE01_07689</name>
</gene>
<evidence type="ECO:0000313" key="2">
    <source>
        <dbReference type="EMBL" id="OBT94412.1"/>
    </source>
</evidence>
<dbReference type="GeneID" id="28841075"/>